<gene>
    <name evidence="2" type="ORF">SAMN05216325_12429</name>
</gene>
<protein>
    <submittedName>
        <fullName evidence="2">Uncharacterized membrane protein</fullName>
    </submittedName>
</protein>
<evidence type="ECO:0000256" key="1">
    <source>
        <dbReference type="SAM" id="Phobius"/>
    </source>
</evidence>
<dbReference type="EMBL" id="FOCP01000024">
    <property type="protein sequence ID" value="SEN56597.1"/>
    <property type="molecule type" value="Genomic_DNA"/>
</dbReference>
<dbReference type="STRING" id="917.SAMN05216326_101187"/>
<accession>A0A1H8HKS6</accession>
<evidence type="ECO:0000313" key="3">
    <source>
        <dbReference type="Proteomes" id="UP000199459"/>
    </source>
</evidence>
<name>A0A1H8HKS6_9PROT</name>
<feature type="transmembrane region" description="Helical" evidence="1">
    <location>
        <begin position="12"/>
        <end position="33"/>
    </location>
</feature>
<dbReference type="Proteomes" id="UP000199459">
    <property type="component" value="Unassembled WGS sequence"/>
</dbReference>
<proteinExistence type="predicted"/>
<dbReference type="OrthoDB" id="7356530at2"/>
<feature type="transmembrane region" description="Helical" evidence="1">
    <location>
        <begin position="53"/>
        <end position="75"/>
    </location>
</feature>
<evidence type="ECO:0000313" key="2">
    <source>
        <dbReference type="EMBL" id="SEN56597.1"/>
    </source>
</evidence>
<keyword evidence="1" id="KW-0812">Transmembrane</keyword>
<organism evidence="2 3">
    <name type="scientific">Nitrosomonas marina</name>
    <dbReference type="NCBI Taxonomy" id="917"/>
    <lineage>
        <taxon>Bacteria</taxon>
        <taxon>Pseudomonadati</taxon>
        <taxon>Pseudomonadota</taxon>
        <taxon>Betaproteobacteria</taxon>
        <taxon>Nitrosomonadales</taxon>
        <taxon>Nitrosomonadaceae</taxon>
        <taxon>Nitrosomonas</taxon>
    </lineage>
</organism>
<dbReference type="AlphaFoldDB" id="A0A1H8HKS6"/>
<feature type="transmembrane region" description="Helical" evidence="1">
    <location>
        <begin position="87"/>
        <end position="105"/>
    </location>
</feature>
<sequence length="162" mass="18438">MDDFILARVLHVAGVVLWIGGVAMVTLVLLPALKSKTSPAEAMVFFNGFRRRFAAQARYTTLLVGLSGLYMTYLLDAWHRFTQWQYWWMHTMLLIWLLFTYMLFINEPRSRKRSQSASPQDVTAQTFDSIQRKHMVLLVLSLITIAGAVAGSHGWLISGDSL</sequence>
<keyword evidence="1" id="KW-0472">Membrane</keyword>
<feature type="transmembrane region" description="Helical" evidence="1">
    <location>
        <begin position="135"/>
        <end position="157"/>
    </location>
</feature>
<keyword evidence="1" id="KW-1133">Transmembrane helix</keyword>
<reference evidence="2 3" key="1">
    <citation type="submission" date="2016-10" db="EMBL/GenBank/DDBJ databases">
        <authorList>
            <person name="de Groot N.N."/>
        </authorList>
    </citation>
    <scope>NUCLEOTIDE SEQUENCE [LARGE SCALE GENOMIC DNA]</scope>
    <source>
        <strain evidence="2 3">Nm22</strain>
    </source>
</reference>
<dbReference type="RefSeq" id="WP_090634082.1">
    <property type="nucleotide sequence ID" value="NZ_FOCP01000024.1"/>
</dbReference>